<keyword evidence="6" id="KW-0460">Magnesium</keyword>
<dbReference type="HAMAP" id="MF_01113">
    <property type="entry name" value="DNApol_IV"/>
    <property type="match status" value="1"/>
</dbReference>
<dbReference type="Pfam" id="PF11799">
    <property type="entry name" value="IMS_C"/>
    <property type="match status" value="1"/>
</dbReference>
<dbReference type="Gene3D" id="3.30.70.270">
    <property type="match status" value="1"/>
</dbReference>
<keyword evidence="2 6" id="KW-0515">Mutator protein</keyword>
<comment type="subcellular location">
    <subcellularLocation>
        <location evidence="6">Cytoplasm</location>
    </subcellularLocation>
</comment>
<dbReference type="Gene3D" id="3.30.1490.100">
    <property type="entry name" value="DNA polymerase, Y-family, little finger domain"/>
    <property type="match status" value="1"/>
</dbReference>
<reference evidence="8" key="2">
    <citation type="journal article" date="2021" name="PeerJ">
        <title>Extensive microbial diversity within the chicken gut microbiome revealed by metagenomics and culture.</title>
        <authorList>
            <person name="Gilroy R."/>
            <person name="Ravi A."/>
            <person name="Getino M."/>
            <person name="Pursley I."/>
            <person name="Horton D.L."/>
            <person name="Alikhan N.F."/>
            <person name="Baker D."/>
            <person name="Gharbi K."/>
            <person name="Hall N."/>
            <person name="Watson M."/>
            <person name="Adriaenssens E.M."/>
            <person name="Foster-Nyarko E."/>
            <person name="Jarju S."/>
            <person name="Secka A."/>
            <person name="Antonio M."/>
            <person name="Oren A."/>
            <person name="Chaudhuri R.R."/>
            <person name="La Ragione R."/>
            <person name="Hildebrand F."/>
            <person name="Pallen M.J."/>
        </authorList>
    </citation>
    <scope>NUCLEOTIDE SEQUENCE</scope>
    <source>
        <strain evidence="8">ChiSjej3B21-11622</strain>
    </source>
</reference>
<dbReference type="Gene3D" id="1.10.150.20">
    <property type="entry name" value="5' to 3' exonuclease, C-terminal subdomain"/>
    <property type="match status" value="1"/>
</dbReference>
<evidence type="ECO:0000256" key="6">
    <source>
        <dbReference type="HAMAP-Rule" id="MF_01113"/>
    </source>
</evidence>
<feature type="binding site" evidence="6">
    <location>
        <position position="33"/>
    </location>
    <ligand>
        <name>Mg(2+)</name>
        <dbReference type="ChEBI" id="CHEBI:18420"/>
    </ligand>
</feature>
<sequence length="539" mass="61462">MFPLEIRTFVRYNRVEEGNKGLERAKKLIFHIDVNSAFLSWEAAYRIHHLGEHADLRRELSAVGGDTSKRRGIILAKSVPAKEYGVKTGQTILEAKERCPGLLLVPPDYGLYERCSKAFLEILSRHTPDVEPYSIDEAYLDMTKVEGVRQKPWKAAEAIRQEIREELGFTVNIGISENKLLAKMASDFRKPDRVHTLWKKEIPEKLWQLHVGRLFFVGPATERKLLQLGIRTIGELAGSDRSLLKAHLKKHGELIWAFANGMDVSVVQSDPPRQKGYGNSTTIAFDVTDASTARLAILGLAETVAGRLRAASVRAEVLTVTVRYFDFRFASRQGKLDNPTNITIELHRRACRLFEQLWDGSSIRHLGIHTERLWDSSPGRQLTLFDSTDYEKLERLDGAVDQIRRRYGSDAVRRASFLQKGLRLDHMAGGLPGEKKPADEGNFRRKQEEVACSVWFTSTGKMMPQYLKYRTEEGILETISGIRILSCEKKHYCGIPAAEYRCSALFRGEQRLFRLYYYPEQGKWKLSWEGSGERTVSNE</sequence>
<dbReference type="AlphaFoldDB" id="A0A9D0ZWJ0"/>
<organism evidence="8 9">
    <name type="scientific">Candidatus Limivivens merdigallinarum</name>
    <dbReference type="NCBI Taxonomy" id="2840859"/>
    <lineage>
        <taxon>Bacteria</taxon>
        <taxon>Bacillati</taxon>
        <taxon>Bacillota</taxon>
        <taxon>Clostridia</taxon>
        <taxon>Lachnospirales</taxon>
        <taxon>Lachnospiraceae</taxon>
        <taxon>Lachnospiraceae incertae sedis</taxon>
        <taxon>Candidatus Limivivens</taxon>
    </lineage>
</organism>
<dbReference type="Proteomes" id="UP000886886">
    <property type="component" value="Unassembled WGS sequence"/>
</dbReference>
<comment type="cofactor">
    <cofactor evidence="6">
        <name>Mg(2+)</name>
        <dbReference type="ChEBI" id="CHEBI:18420"/>
    </cofactor>
    <text evidence="6">Binds 2 magnesium ions per subunit.</text>
</comment>
<dbReference type="SUPFAM" id="SSF100879">
    <property type="entry name" value="Lesion bypass DNA polymerase (Y-family), little finger domain"/>
    <property type="match status" value="1"/>
</dbReference>
<feature type="site" description="Substrate discrimination" evidence="6">
    <location>
        <position position="38"/>
    </location>
</feature>
<evidence type="ECO:0000256" key="4">
    <source>
        <dbReference type="ARBA" id="ARBA00022763"/>
    </source>
</evidence>
<name>A0A9D0ZWJ0_9FIRM</name>
<evidence type="ECO:0000256" key="2">
    <source>
        <dbReference type="ARBA" id="ARBA00022457"/>
    </source>
</evidence>
<keyword evidence="6" id="KW-0963">Cytoplasm</keyword>
<evidence type="ECO:0000256" key="3">
    <source>
        <dbReference type="ARBA" id="ARBA00022695"/>
    </source>
</evidence>
<comment type="caution">
    <text evidence="8">The sequence shown here is derived from an EMBL/GenBank/DDBJ whole genome shotgun (WGS) entry which is preliminary data.</text>
</comment>
<dbReference type="GO" id="GO:0042276">
    <property type="term" value="P:error-prone translesion synthesis"/>
    <property type="evidence" value="ECO:0007669"/>
    <property type="project" value="TreeGrafter"/>
</dbReference>
<keyword evidence="5 6" id="KW-0239">DNA-directed DNA polymerase</keyword>
<dbReference type="Pfam" id="PF00817">
    <property type="entry name" value="IMS"/>
    <property type="match status" value="1"/>
</dbReference>
<keyword evidence="3 6" id="KW-0548">Nucleotidyltransferase</keyword>
<dbReference type="GO" id="GO:0006281">
    <property type="term" value="P:DNA repair"/>
    <property type="evidence" value="ECO:0007669"/>
    <property type="project" value="UniProtKB-UniRule"/>
</dbReference>
<dbReference type="GO" id="GO:0009432">
    <property type="term" value="P:SOS response"/>
    <property type="evidence" value="ECO:0007669"/>
    <property type="project" value="TreeGrafter"/>
</dbReference>
<feature type="domain" description="UmuC" evidence="7">
    <location>
        <begin position="29"/>
        <end position="218"/>
    </location>
</feature>
<comment type="similarity">
    <text evidence="1 6">Belongs to the DNA polymerase type-Y family.</text>
</comment>
<evidence type="ECO:0000256" key="5">
    <source>
        <dbReference type="ARBA" id="ARBA00022932"/>
    </source>
</evidence>
<keyword evidence="6" id="KW-0235">DNA replication</keyword>
<dbReference type="InterPro" id="IPR043502">
    <property type="entry name" value="DNA/RNA_pol_sf"/>
</dbReference>
<dbReference type="CDD" id="cd03586">
    <property type="entry name" value="PolY_Pol_IV_kappa"/>
    <property type="match status" value="1"/>
</dbReference>
<reference evidence="8" key="1">
    <citation type="submission" date="2020-10" db="EMBL/GenBank/DDBJ databases">
        <authorList>
            <person name="Gilroy R."/>
        </authorList>
    </citation>
    <scope>NUCLEOTIDE SEQUENCE</scope>
    <source>
        <strain evidence="8">ChiSjej3B21-11622</strain>
    </source>
</reference>
<dbReference type="InterPro" id="IPR036775">
    <property type="entry name" value="DNA_pol_Y-fam_lit_finger_sf"/>
</dbReference>
<dbReference type="InterPro" id="IPR001126">
    <property type="entry name" value="UmuC"/>
</dbReference>
<dbReference type="PROSITE" id="PS50173">
    <property type="entry name" value="UMUC"/>
    <property type="match status" value="1"/>
</dbReference>
<proteinExistence type="inferred from homology"/>
<evidence type="ECO:0000313" key="8">
    <source>
        <dbReference type="EMBL" id="HIQ96150.1"/>
    </source>
</evidence>
<dbReference type="GO" id="GO:0006261">
    <property type="term" value="P:DNA-templated DNA replication"/>
    <property type="evidence" value="ECO:0007669"/>
    <property type="project" value="UniProtKB-UniRule"/>
</dbReference>
<evidence type="ECO:0000313" key="9">
    <source>
        <dbReference type="Proteomes" id="UP000886886"/>
    </source>
</evidence>
<dbReference type="EMBL" id="DVFT01000092">
    <property type="protein sequence ID" value="HIQ96150.1"/>
    <property type="molecule type" value="Genomic_DNA"/>
</dbReference>
<comment type="catalytic activity">
    <reaction evidence="6">
        <text>DNA(n) + a 2'-deoxyribonucleoside 5'-triphosphate = DNA(n+1) + diphosphate</text>
        <dbReference type="Rhea" id="RHEA:22508"/>
        <dbReference type="Rhea" id="RHEA-COMP:17339"/>
        <dbReference type="Rhea" id="RHEA-COMP:17340"/>
        <dbReference type="ChEBI" id="CHEBI:33019"/>
        <dbReference type="ChEBI" id="CHEBI:61560"/>
        <dbReference type="ChEBI" id="CHEBI:173112"/>
        <dbReference type="EC" id="2.7.7.7"/>
    </reaction>
</comment>
<dbReference type="GO" id="GO:0000287">
    <property type="term" value="F:magnesium ion binding"/>
    <property type="evidence" value="ECO:0007669"/>
    <property type="project" value="UniProtKB-UniRule"/>
</dbReference>
<dbReference type="EC" id="2.7.7.7" evidence="6"/>
<feature type="binding site" evidence="6">
    <location>
        <position position="136"/>
    </location>
    <ligand>
        <name>Mg(2+)</name>
        <dbReference type="ChEBI" id="CHEBI:18420"/>
    </ligand>
</feature>
<dbReference type="Gene3D" id="3.40.1170.60">
    <property type="match status" value="1"/>
</dbReference>
<dbReference type="InterPro" id="IPR050116">
    <property type="entry name" value="DNA_polymerase-Y"/>
</dbReference>
<comment type="function">
    <text evidence="6">Poorly processive, error-prone DNA polymerase involved in untargeted mutagenesis. Copies undamaged DNA at stalled replication forks, which arise in vivo from mismatched or misaligned primer ends. These misaligned primers can be extended by PolIV. Exhibits no 3'-5' exonuclease (proofreading) activity. May be involved in translesional synthesis, in conjunction with the beta clamp from PolIII.</text>
</comment>
<dbReference type="GO" id="GO:0003684">
    <property type="term" value="F:damaged DNA binding"/>
    <property type="evidence" value="ECO:0007669"/>
    <property type="project" value="InterPro"/>
</dbReference>
<dbReference type="PANTHER" id="PTHR11076:SF35">
    <property type="entry name" value="DNA REPAIR PROTEIN HOMOLOG YOBH"/>
    <property type="match status" value="1"/>
</dbReference>
<keyword evidence="6" id="KW-0238">DNA-binding</keyword>
<evidence type="ECO:0000259" key="7">
    <source>
        <dbReference type="PROSITE" id="PS50173"/>
    </source>
</evidence>
<keyword evidence="4 6" id="KW-0227">DNA damage</keyword>
<comment type="subunit">
    <text evidence="6">Monomer.</text>
</comment>
<dbReference type="InterPro" id="IPR043128">
    <property type="entry name" value="Rev_trsase/Diguanyl_cyclase"/>
</dbReference>
<accession>A0A9D0ZWJ0</accession>
<dbReference type="InterPro" id="IPR022880">
    <property type="entry name" value="DNApol_IV"/>
</dbReference>
<gene>
    <name evidence="6" type="primary">dinB</name>
    <name evidence="8" type="ORF">IAB26_06280</name>
</gene>
<keyword evidence="6" id="KW-0808">Transferase</keyword>
<keyword evidence="6" id="KW-0479">Metal-binding</keyword>
<feature type="active site" evidence="6">
    <location>
        <position position="137"/>
    </location>
</feature>
<evidence type="ECO:0000256" key="1">
    <source>
        <dbReference type="ARBA" id="ARBA00010945"/>
    </source>
</evidence>
<dbReference type="SUPFAM" id="SSF56672">
    <property type="entry name" value="DNA/RNA polymerases"/>
    <property type="match status" value="1"/>
</dbReference>
<dbReference type="PANTHER" id="PTHR11076">
    <property type="entry name" value="DNA REPAIR POLYMERASE UMUC / TRANSFERASE FAMILY MEMBER"/>
    <property type="match status" value="1"/>
</dbReference>
<dbReference type="GO" id="GO:0003887">
    <property type="term" value="F:DNA-directed DNA polymerase activity"/>
    <property type="evidence" value="ECO:0007669"/>
    <property type="project" value="UniProtKB-UniRule"/>
</dbReference>
<keyword evidence="6" id="KW-0234">DNA repair</keyword>
<protein>
    <recommendedName>
        <fullName evidence="6">DNA polymerase IV</fullName>
        <shortName evidence="6">Pol IV</shortName>
        <ecNumber evidence="6">2.7.7.7</ecNumber>
    </recommendedName>
</protein>
<dbReference type="GO" id="GO:0005829">
    <property type="term" value="C:cytosol"/>
    <property type="evidence" value="ECO:0007669"/>
    <property type="project" value="TreeGrafter"/>
</dbReference>
<dbReference type="InterPro" id="IPR017961">
    <property type="entry name" value="DNA_pol_Y-fam_little_finger"/>
</dbReference>